<dbReference type="eggNOG" id="ENOG5033RX5">
    <property type="taxonomic scope" value="Bacteria"/>
</dbReference>
<sequence length="512" mass="56055">MVCAGAAQAQTSNSSDDMSTLSFPEMFQKQVVEGSEVHGRVGFYDFRRWHDLNQPYPGQTSSQAKSGDNYNTENTNFGAQIGITTGRIYGFSSGAAFVYERGLYGNNAARTKLNCNLAGEGCAPSGHTVANLTQFYLQFNAYGFQLRGGRQLINTPLAGADQFTFLPRAFQGVSAVWRPLDTMDRMSYSGGGSAQTGGNGAQVNKPSPDLNANFETDQYLPFFGPGASAMTQPEWQVFGAKITKREARGTADRFVDANRYLSNVNGFWSLGTSYRDVLSNGSQVVGQYYHYRFQQTESADYGEIGYMAPTIGSGAMAWAPYARAQVVAAYNADKNRIPDGINSQIYGLKLGVQSGEVGFSIFGNFSPVHNGSFNHGQMLHPYTDLSGVIYTDTMNDGILEMGPGWAAGARIDFTPTDNLAMYARYVQYRAKYGHYHDFYFSGGSNNQITDASFTGNEVRNQKSEGIGIGITYDLGGIYKQLAGLKIGDNLGITKFDGAPNFYDNRIRFYYSF</sequence>
<dbReference type="Proteomes" id="UP000028302">
    <property type="component" value="Unassembled WGS sequence"/>
</dbReference>
<accession>A0A084INK6</accession>
<evidence type="ECO:0000313" key="3">
    <source>
        <dbReference type="Proteomes" id="UP000028302"/>
    </source>
</evidence>
<feature type="region of interest" description="Disordered" evidence="1">
    <location>
        <begin position="1"/>
        <end position="20"/>
    </location>
</feature>
<dbReference type="EMBL" id="APNK01000005">
    <property type="protein sequence ID" value="KEZ78290.1"/>
    <property type="molecule type" value="Genomic_DNA"/>
</dbReference>
<comment type="caution">
    <text evidence="2">The sequence shown here is derived from an EMBL/GenBank/DDBJ whole genome shotgun (WGS) entry which is preliminary data.</text>
</comment>
<organism evidence="2 3">
    <name type="scientific">Salinisphaera hydrothermalis (strain C41B8)</name>
    <dbReference type="NCBI Taxonomy" id="1304275"/>
    <lineage>
        <taxon>Bacteria</taxon>
        <taxon>Pseudomonadati</taxon>
        <taxon>Pseudomonadota</taxon>
        <taxon>Gammaproteobacteria</taxon>
        <taxon>Salinisphaerales</taxon>
        <taxon>Salinisphaeraceae</taxon>
        <taxon>Salinisphaera</taxon>
    </lineage>
</organism>
<dbReference type="InterPro" id="IPR023614">
    <property type="entry name" value="Porin_dom_sf"/>
</dbReference>
<protein>
    <recommendedName>
        <fullName evidence="4">Outer membrane porin, OprD family</fullName>
    </recommendedName>
</protein>
<feature type="region of interest" description="Disordered" evidence="1">
    <location>
        <begin position="188"/>
        <end position="207"/>
    </location>
</feature>
<evidence type="ECO:0008006" key="4">
    <source>
        <dbReference type="Google" id="ProtNLM"/>
    </source>
</evidence>
<dbReference type="STRING" id="1304275.C41B8_05293"/>
<gene>
    <name evidence="2" type="ORF">C41B8_05293</name>
</gene>
<dbReference type="Gene3D" id="2.40.160.10">
    <property type="entry name" value="Porin"/>
    <property type="match status" value="1"/>
</dbReference>
<keyword evidence="3" id="KW-1185">Reference proteome</keyword>
<evidence type="ECO:0000313" key="2">
    <source>
        <dbReference type="EMBL" id="KEZ78290.1"/>
    </source>
</evidence>
<feature type="compositionally biased region" description="Polar residues" evidence="1">
    <location>
        <begin position="8"/>
        <end position="20"/>
    </location>
</feature>
<evidence type="ECO:0000256" key="1">
    <source>
        <dbReference type="SAM" id="MobiDB-lite"/>
    </source>
</evidence>
<feature type="compositionally biased region" description="Gly residues" evidence="1">
    <location>
        <begin position="189"/>
        <end position="200"/>
    </location>
</feature>
<proteinExistence type="predicted"/>
<dbReference type="AlphaFoldDB" id="A0A084INK6"/>
<name>A0A084INK6_SALHC</name>
<reference evidence="2 3" key="1">
    <citation type="submission" date="2013-03" db="EMBL/GenBank/DDBJ databases">
        <title>Salinisphaera hydrothermalis C41B8 Genome Sequencing.</title>
        <authorList>
            <person name="Li C."/>
            <person name="Lai Q."/>
            <person name="Shao Z."/>
        </authorList>
    </citation>
    <scope>NUCLEOTIDE SEQUENCE [LARGE SCALE GENOMIC DNA]</scope>
    <source>
        <strain evidence="2 3">C41B8</strain>
    </source>
</reference>